<keyword evidence="1" id="KW-0472">Membrane</keyword>
<proteinExistence type="predicted"/>
<comment type="caution">
    <text evidence="2">The sequence shown here is derived from an EMBL/GenBank/DDBJ whole genome shotgun (WGS) entry which is preliminary data.</text>
</comment>
<sequence length="150" mass="17329">MVFTVRNGKNKKVNMKYATLDASHDPVMILHFTGEEPTEESFDDYLNLYLNAVKQKKGRGVVMEAKKVGFVPVKYRIKQGKFLKEHEALLKKNIAGIAFVFKSVITRFMITAVFVIKKPPFPYYLTGDLDEAVRWVQQKIKEQQSQEEVL</sequence>
<accession>A1ZED2</accession>
<keyword evidence="3" id="KW-1185">Reference proteome</keyword>
<protein>
    <recommendedName>
        <fullName evidence="4">STAS/SEC14 domain-containing protein</fullName>
    </recommendedName>
</protein>
<dbReference type="eggNOG" id="ENOG5033DMW">
    <property type="taxonomic scope" value="Bacteria"/>
</dbReference>
<evidence type="ECO:0000256" key="1">
    <source>
        <dbReference type="SAM" id="Phobius"/>
    </source>
</evidence>
<dbReference type="Proteomes" id="UP000004095">
    <property type="component" value="Unassembled WGS sequence"/>
</dbReference>
<dbReference type="EMBL" id="AAWS01000003">
    <property type="protein sequence ID" value="EAY31440.1"/>
    <property type="molecule type" value="Genomic_DNA"/>
</dbReference>
<organism evidence="2 3">
    <name type="scientific">Microscilla marina ATCC 23134</name>
    <dbReference type="NCBI Taxonomy" id="313606"/>
    <lineage>
        <taxon>Bacteria</taxon>
        <taxon>Pseudomonadati</taxon>
        <taxon>Bacteroidota</taxon>
        <taxon>Cytophagia</taxon>
        <taxon>Cytophagales</taxon>
        <taxon>Microscillaceae</taxon>
        <taxon>Microscilla</taxon>
    </lineage>
</organism>
<dbReference type="AlphaFoldDB" id="A1ZED2"/>
<gene>
    <name evidence="2" type="ORF">M23134_04273</name>
</gene>
<keyword evidence="1" id="KW-1133">Transmembrane helix</keyword>
<evidence type="ECO:0008006" key="4">
    <source>
        <dbReference type="Google" id="ProtNLM"/>
    </source>
</evidence>
<evidence type="ECO:0000313" key="3">
    <source>
        <dbReference type="Proteomes" id="UP000004095"/>
    </source>
</evidence>
<reference evidence="2 3" key="1">
    <citation type="submission" date="2007-01" db="EMBL/GenBank/DDBJ databases">
        <authorList>
            <person name="Haygood M."/>
            <person name="Podell S."/>
            <person name="Anderson C."/>
            <person name="Hopkinson B."/>
            <person name="Roe K."/>
            <person name="Barbeau K."/>
            <person name="Gaasterland T."/>
            <person name="Ferriera S."/>
            <person name="Johnson J."/>
            <person name="Kravitz S."/>
            <person name="Beeson K."/>
            <person name="Sutton G."/>
            <person name="Rogers Y.-H."/>
            <person name="Friedman R."/>
            <person name="Frazier M."/>
            <person name="Venter J.C."/>
        </authorList>
    </citation>
    <scope>NUCLEOTIDE SEQUENCE [LARGE SCALE GENOMIC DNA]</scope>
    <source>
        <strain evidence="2 3">ATCC 23134</strain>
    </source>
</reference>
<keyword evidence="1" id="KW-0812">Transmembrane</keyword>
<evidence type="ECO:0000313" key="2">
    <source>
        <dbReference type="EMBL" id="EAY31440.1"/>
    </source>
</evidence>
<name>A1ZED2_MICM2</name>
<feature type="transmembrane region" description="Helical" evidence="1">
    <location>
        <begin position="94"/>
        <end position="116"/>
    </location>
</feature>